<evidence type="ECO:0000256" key="1">
    <source>
        <dbReference type="SAM" id="Phobius"/>
    </source>
</evidence>
<dbReference type="Proteomes" id="UP001058461">
    <property type="component" value="Chromosome"/>
</dbReference>
<keyword evidence="3" id="KW-1185">Reference proteome</keyword>
<dbReference type="PANTHER" id="PTHR39594">
    <property type="entry name" value="PROTEIN YCHQ"/>
    <property type="match status" value="1"/>
</dbReference>
<keyword evidence="1" id="KW-1133">Transmembrane helix</keyword>
<feature type="transmembrane region" description="Helical" evidence="1">
    <location>
        <begin position="12"/>
        <end position="29"/>
    </location>
</feature>
<sequence>MYMILKHLHLTAATLSISLFLLRGYWMLLGSGWQNKRLIRVIPHIVDTVLLLSAIGLALTLQQYPFVNDWLSAKLLALVAYIVLGIIALKRGRSKSTRTLAFGAAIGTFVYIAWVAVTRDPTPW</sequence>
<dbReference type="RefSeq" id="WP_255853126.1">
    <property type="nucleotide sequence ID" value="NZ_CP073347.1"/>
</dbReference>
<dbReference type="EMBL" id="CP073347">
    <property type="protein sequence ID" value="UTW11090.1"/>
    <property type="molecule type" value="Genomic_DNA"/>
</dbReference>
<name>A0ABY5HIK4_9GAMM</name>
<dbReference type="Pfam" id="PF04247">
    <property type="entry name" value="SirB"/>
    <property type="match status" value="1"/>
</dbReference>
<protein>
    <submittedName>
        <fullName evidence="2">SirB2 family protein</fullName>
    </submittedName>
</protein>
<proteinExistence type="predicted"/>
<dbReference type="PANTHER" id="PTHR39594:SF1">
    <property type="entry name" value="PROTEIN YCHQ"/>
    <property type="match status" value="1"/>
</dbReference>
<evidence type="ECO:0000313" key="3">
    <source>
        <dbReference type="Proteomes" id="UP001058461"/>
    </source>
</evidence>
<organism evidence="2 3">
    <name type="scientific">Marinobacterium rhizophilum</name>
    <dbReference type="NCBI Taxonomy" id="420402"/>
    <lineage>
        <taxon>Bacteria</taxon>
        <taxon>Pseudomonadati</taxon>
        <taxon>Pseudomonadota</taxon>
        <taxon>Gammaproteobacteria</taxon>
        <taxon>Oceanospirillales</taxon>
        <taxon>Oceanospirillaceae</taxon>
        <taxon>Marinobacterium</taxon>
    </lineage>
</organism>
<accession>A0ABY5HIK4</accession>
<feature type="transmembrane region" description="Helical" evidence="1">
    <location>
        <begin position="41"/>
        <end position="64"/>
    </location>
</feature>
<reference evidence="2" key="1">
    <citation type="submission" date="2021-04" db="EMBL/GenBank/DDBJ databases">
        <title>Oceanospirillales bacteria with DddD are important DMSP degraders in coastal seawater.</title>
        <authorList>
            <person name="Liu J."/>
        </authorList>
    </citation>
    <scope>NUCLEOTIDE SEQUENCE</scope>
    <source>
        <strain evidence="2">D13-1</strain>
    </source>
</reference>
<evidence type="ECO:0000313" key="2">
    <source>
        <dbReference type="EMBL" id="UTW11090.1"/>
    </source>
</evidence>
<gene>
    <name evidence="2" type="ORF">KDW95_17695</name>
</gene>
<dbReference type="PIRSF" id="PIRSF005610">
    <property type="entry name" value="SirB"/>
    <property type="match status" value="1"/>
</dbReference>
<feature type="transmembrane region" description="Helical" evidence="1">
    <location>
        <begin position="70"/>
        <end position="88"/>
    </location>
</feature>
<keyword evidence="1" id="KW-0472">Membrane</keyword>
<keyword evidence="1" id="KW-0812">Transmembrane</keyword>
<feature type="transmembrane region" description="Helical" evidence="1">
    <location>
        <begin position="100"/>
        <end position="117"/>
    </location>
</feature>
<dbReference type="InterPro" id="IPR007360">
    <property type="entry name" value="SirB"/>
</dbReference>